<evidence type="ECO:0000256" key="2">
    <source>
        <dbReference type="ARBA" id="ARBA00009840"/>
    </source>
</evidence>
<dbReference type="Proteomes" id="UP000738431">
    <property type="component" value="Chromosome"/>
</dbReference>
<evidence type="ECO:0000256" key="3">
    <source>
        <dbReference type="ARBA" id="ARBA00023054"/>
    </source>
</evidence>
<organism evidence="6 7">
    <name type="scientific">Actomonas aquatica</name>
    <dbReference type="NCBI Taxonomy" id="2866162"/>
    <lineage>
        <taxon>Bacteria</taxon>
        <taxon>Pseudomonadati</taxon>
        <taxon>Verrucomicrobiota</taxon>
        <taxon>Opitutia</taxon>
        <taxon>Opitutales</taxon>
        <taxon>Opitutaceae</taxon>
        <taxon>Actomonas</taxon>
    </lineage>
</organism>
<keyword evidence="7" id="KW-1185">Reference proteome</keyword>
<gene>
    <name evidence="6" type="primary">rmuC</name>
    <name evidence="6" type="ORF">K1X11_005160</name>
</gene>
<evidence type="ECO:0000256" key="1">
    <source>
        <dbReference type="ARBA" id="ARBA00003416"/>
    </source>
</evidence>
<evidence type="ECO:0000256" key="5">
    <source>
        <dbReference type="SAM" id="Coils"/>
    </source>
</evidence>
<comment type="function">
    <text evidence="1">Involved in DNA recombination.</text>
</comment>
<accession>A0ABZ1CAT6</accession>
<reference evidence="6 7" key="1">
    <citation type="submission" date="2023-12" db="EMBL/GenBank/DDBJ databases">
        <title>Description of an unclassified Opitutus bacterium of Verrucomicrobiota.</title>
        <authorList>
            <person name="Zhang D.-F."/>
        </authorList>
    </citation>
    <scope>NUCLEOTIDE SEQUENCE [LARGE SCALE GENOMIC DNA]</scope>
    <source>
        <strain evidence="6 7">WL0086</strain>
    </source>
</reference>
<dbReference type="Pfam" id="PF02646">
    <property type="entry name" value="RmuC"/>
    <property type="match status" value="1"/>
</dbReference>
<dbReference type="EMBL" id="CP139781">
    <property type="protein sequence ID" value="WRQ88783.1"/>
    <property type="molecule type" value="Genomic_DNA"/>
</dbReference>
<feature type="coiled-coil region" evidence="5">
    <location>
        <begin position="40"/>
        <end position="74"/>
    </location>
</feature>
<sequence length="440" mass="49201">MDFTFLSILVLLVACAIYAIRLHLRQTHVATERDYAKRELDALRAAASQASADLQRERAAHAAAEQKLAAVEAESTARLEAERNRFAEQETRTKQYLADLEKLRASMQTEFQAVAAKLLDEKSKKFSDQNKEQVDTLLHPLRQQIKEFRERVDTVYKGDTEDRAALKTQIEQLRQLNTHITEEASALTRALKGQSQARGAWGELVLERLLDSAGLVKGENYLVQESITTTDGRRLRPDILVRLPDERHLVIDSKVSLIAYERAVNAEDDAAKTAATTEHVRAVRTHVEQLSAKQYDDTGKLVTPDYVFMFVPLDHAFAMAIHADPALYEWAFDRRVILVTAPSLLVALKTVAMVWKQDRQTKNVQAIADRGGALYDKFVGLINDLESIGKELTQAQSAYDAAMNKLSTGRGNLLNQVEDLKRLGAKAKKSLPAADPALDD</sequence>
<keyword evidence="4" id="KW-0233">DNA recombination</keyword>
<protein>
    <submittedName>
        <fullName evidence="6">DNA recombination protein RmuC</fullName>
    </submittedName>
</protein>
<evidence type="ECO:0000313" key="7">
    <source>
        <dbReference type="Proteomes" id="UP000738431"/>
    </source>
</evidence>
<dbReference type="PANTHER" id="PTHR30563">
    <property type="entry name" value="DNA RECOMBINATION PROTEIN RMUC"/>
    <property type="match status" value="1"/>
</dbReference>
<evidence type="ECO:0000256" key="4">
    <source>
        <dbReference type="ARBA" id="ARBA00023172"/>
    </source>
</evidence>
<dbReference type="InterPro" id="IPR003798">
    <property type="entry name" value="DNA_recombination_RmuC"/>
</dbReference>
<comment type="similarity">
    <text evidence="2">Belongs to the RmuC family.</text>
</comment>
<keyword evidence="3 5" id="KW-0175">Coiled coil</keyword>
<evidence type="ECO:0000313" key="6">
    <source>
        <dbReference type="EMBL" id="WRQ88783.1"/>
    </source>
</evidence>
<proteinExistence type="inferred from homology"/>
<feature type="coiled-coil region" evidence="5">
    <location>
        <begin position="163"/>
        <end position="190"/>
    </location>
</feature>
<dbReference type="RefSeq" id="WP_221031881.1">
    <property type="nucleotide sequence ID" value="NZ_CP139781.1"/>
</dbReference>
<dbReference type="PANTHER" id="PTHR30563:SF0">
    <property type="entry name" value="DNA RECOMBINATION PROTEIN RMUC"/>
    <property type="match status" value="1"/>
</dbReference>
<name>A0ABZ1CAT6_9BACT</name>